<reference evidence="1 2" key="1">
    <citation type="submission" date="2020-08" db="EMBL/GenBank/DDBJ databases">
        <authorList>
            <person name="Newling K."/>
            <person name="Davey J."/>
            <person name="Forrester S."/>
        </authorList>
    </citation>
    <scope>NUCLEOTIDE SEQUENCE [LARGE SCALE GENOMIC DNA]</scope>
    <source>
        <strain evidence="2">Crithidia deanei Carvalho (ATCC PRA-265)</strain>
    </source>
</reference>
<protein>
    <submittedName>
        <fullName evidence="1">Uncharacterized protein</fullName>
    </submittedName>
</protein>
<name>A0A7G2CRZ1_9TRYP</name>
<evidence type="ECO:0000313" key="2">
    <source>
        <dbReference type="Proteomes" id="UP000515908"/>
    </source>
</evidence>
<dbReference type="VEuPathDB" id="TriTrypDB:ADEAN_000927900"/>
<dbReference type="EMBL" id="LR877166">
    <property type="protein sequence ID" value="CAD2221744.1"/>
    <property type="molecule type" value="Genomic_DNA"/>
</dbReference>
<gene>
    <name evidence="1" type="ORF">ADEAN_000927900</name>
</gene>
<dbReference type="Proteomes" id="UP000515908">
    <property type="component" value="Chromosome 22"/>
</dbReference>
<keyword evidence="2" id="KW-1185">Reference proteome</keyword>
<organism evidence="1 2">
    <name type="scientific">Angomonas deanei</name>
    <dbReference type="NCBI Taxonomy" id="59799"/>
    <lineage>
        <taxon>Eukaryota</taxon>
        <taxon>Discoba</taxon>
        <taxon>Euglenozoa</taxon>
        <taxon>Kinetoplastea</taxon>
        <taxon>Metakinetoplastina</taxon>
        <taxon>Trypanosomatida</taxon>
        <taxon>Trypanosomatidae</taxon>
        <taxon>Strigomonadinae</taxon>
        <taxon>Angomonas</taxon>
    </lineage>
</organism>
<evidence type="ECO:0000313" key="1">
    <source>
        <dbReference type="EMBL" id="CAD2221744.1"/>
    </source>
</evidence>
<sequence length="705" mass="78389">MIRAMLLYDFLGQRVLFGETHALTYEEAVTRLRTISVEANLGALTCVGDATFYRKEGGKWVKEVQPPTSASLLELFHPGAHPPSAVAQRPYRSTQLYRQYTHERRLLQAFLRGSRERGDVLTTDHLVNYVMEKRSLNAWDTMTAVVEGLIGGVELSFLSQTSADGRVVTGRLRLTCGTASDRLVETVDVTERVGVLPALLLLCGNAVRSVTKERVDWDYLQTLLQPTLWDGRFPAYTPEYYYAPNFLGELLQGVCGKYTCRYETVLPAASDVGDAQKMEGRVRTVFYTSDPFIAPTGGAAEGPLQDTLTECRLSVACLTGVHNGAEEGFLLGIGRGRTRKEAWWAASCAALNANFPSVVAQLEDYKQFCEWRRDPGMLLTLGAPFGLRMRHSSRVSEGHTVWAECAPPPTIAPASVIHAYGAATSWTYSATAATPAASFAAVMDEMRRRLKVKRADNPPFALWEDSNHYRKSVWHALCGAVAIASKGKSVTVQFEFAATADPTSADFTLHLVRERLVKLRVQKETSRYEWRKDQQILLTLTSTQVTELIHGGKAEHSMLHFFLVTVPLLLRHTLLAAAPPAHVRQETNLLLLLQGQYGLEGRPLSLKRRIVWCVKQWTGCPCAVQVRRGGDGGWSATLTVQVPRYERRVENTDRPGRRTVCLAVTEGRTADRAEHALWRLLCQTWGVPLHKEADASDGILSDLFL</sequence>
<proteinExistence type="predicted"/>
<dbReference type="AlphaFoldDB" id="A0A7G2CRZ1"/>
<accession>A0A7G2CRZ1</accession>